<dbReference type="KEGG" id="mlr:MELLADRAFT_52815"/>
<proteinExistence type="predicted"/>
<accession>F4RQ63</accession>
<name>F4RQ63_MELLP</name>
<evidence type="ECO:0000313" key="1">
    <source>
        <dbReference type="EMBL" id="EGG05462.1"/>
    </source>
</evidence>
<dbReference type="VEuPathDB" id="FungiDB:MELLADRAFT_52815"/>
<gene>
    <name evidence="1" type="ORF">MELLADRAFT_52815</name>
</gene>
<protein>
    <submittedName>
        <fullName evidence="1">Uncharacterized protein</fullName>
    </submittedName>
</protein>
<organism evidence="2">
    <name type="scientific">Melampsora larici-populina (strain 98AG31 / pathotype 3-4-7)</name>
    <name type="common">Poplar leaf rust fungus</name>
    <dbReference type="NCBI Taxonomy" id="747676"/>
    <lineage>
        <taxon>Eukaryota</taxon>
        <taxon>Fungi</taxon>
        <taxon>Dikarya</taxon>
        <taxon>Basidiomycota</taxon>
        <taxon>Pucciniomycotina</taxon>
        <taxon>Pucciniomycetes</taxon>
        <taxon>Pucciniales</taxon>
        <taxon>Melampsoraceae</taxon>
        <taxon>Melampsora</taxon>
    </lineage>
</organism>
<sequence length="91" mass="9875">MESLPSASPRCVYARPKSFRSIDQLPSNIGRSSAVHNLIESLDLLDTGSAIDPLSRARVLPTGLAGREELESFHDPEYVGKTMNFPIGGHP</sequence>
<dbReference type="AlphaFoldDB" id="F4RQ63"/>
<dbReference type="EMBL" id="GL883113">
    <property type="protein sequence ID" value="EGG05462.1"/>
    <property type="molecule type" value="Genomic_DNA"/>
</dbReference>
<dbReference type="HOGENOM" id="CLU_2427486_0_0_1"/>
<dbReference type="GeneID" id="18928839"/>
<evidence type="ECO:0000313" key="2">
    <source>
        <dbReference type="Proteomes" id="UP000001072"/>
    </source>
</evidence>
<reference evidence="2" key="1">
    <citation type="journal article" date="2011" name="Proc. Natl. Acad. Sci. U.S.A.">
        <title>Obligate biotrophy features unraveled by the genomic analysis of rust fungi.</title>
        <authorList>
            <person name="Duplessis S."/>
            <person name="Cuomo C.A."/>
            <person name="Lin Y.-C."/>
            <person name="Aerts A."/>
            <person name="Tisserant E."/>
            <person name="Veneault-Fourrey C."/>
            <person name="Joly D.L."/>
            <person name="Hacquard S."/>
            <person name="Amselem J."/>
            <person name="Cantarel B.L."/>
            <person name="Chiu R."/>
            <person name="Coutinho P.M."/>
            <person name="Feau N."/>
            <person name="Field M."/>
            <person name="Frey P."/>
            <person name="Gelhaye E."/>
            <person name="Goldberg J."/>
            <person name="Grabherr M.G."/>
            <person name="Kodira C.D."/>
            <person name="Kohler A."/>
            <person name="Kuees U."/>
            <person name="Lindquist E.A."/>
            <person name="Lucas S.M."/>
            <person name="Mago R."/>
            <person name="Mauceli E."/>
            <person name="Morin E."/>
            <person name="Murat C."/>
            <person name="Pangilinan J.L."/>
            <person name="Park R."/>
            <person name="Pearson M."/>
            <person name="Quesneville H."/>
            <person name="Rouhier N."/>
            <person name="Sakthikumar S."/>
            <person name="Salamov A.A."/>
            <person name="Schmutz J."/>
            <person name="Selles B."/>
            <person name="Shapiro H."/>
            <person name="Tanguay P."/>
            <person name="Tuskan G.A."/>
            <person name="Henrissat B."/>
            <person name="Van de Peer Y."/>
            <person name="Rouze P."/>
            <person name="Ellis J.G."/>
            <person name="Dodds P.N."/>
            <person name="Schein J.E."/>
            <person name="Zhong S."/>
            <person name="Hamelin R.C."/>
            <person name="Grigoriev I.V."/>
            <person name="Szabo L.J."/>
            <person name="Martin F."/>
        </authorList>
    </citation>
    <scope>NUCLEOTIDE SEQUENCE [LARGE SCALE GENOMIC DNA]</scope>
    <source>
        <strain evidence="2">98AG31 / pathotype 3-4-7</strain>
    </source>
</reference>
<dbReference type="InParanoid" id="F4RQ63"/>
<dbReference type="RefSeq" id="XP_007411384.1">
    <property type="nucleotide sequence ID" value="XM_007411322.1"/>
</dbReference>
<keyword evidence="2" id="KW-1185">Reference proteome</keyword>
<dbReference type="STRING" id="747676.F4RQ63"/>
<dbReference type="Proteomes" id="UP000001072">
    <property type="component" value="Unassembled WGS sequence"/>
</dbReference>